<keyword evidence="1" id="KW-0614">Plasmid</keyword>
<organism evidence="1 2">
    <name type="scientific">Hymenobacter qilianensis</name>
    <dbReference type="NCBI Taxonomy" id="1385715"/>
    <lineage>
        <taxon>Bacteria</taxon>
        <taxon>Pseudomonadati</taxon>
        <taxon>Bacteroidota</taxon>
        <taxon>Cytophagia</taxon>
        <taxon>Cytophagales</taxon>
        <taxon>Hymenobacteraceae</taxon>
        <taxon>Hymenobacter</taxon>
    </lineage>
</organism>
<dbReference type="RefSeq" id="WP_187734423.1">
    <property type="nucleotide sequence ID" value="NZ_BMFN01000005.1"/>
</dbReference>
<geneLocation type="plasmid" evidence="1 2">
    <name>p_unnamed1</name>
</geneLocation>
<reference evidence="1 2" key="1">
    <citation type="submission" date="2020-08" db="EMBL/GenBank/DDBJ databases">
        <title>Genome sequence of Hymenobacter qilianensis JCM 19763T.</title>
        <authorList>
            <person name="Hyun D.-W."/>
            <person name="Bae J.-W."/>
        </authorList>
    </citation>
    <scope>NUCLEOTIDE SEQUENCE [LARGE SCALE GENOMIC DNA]</scope>
    <source>
        <strain evidence="1 2">JCM 19763</strain>
        <plasmid evidence="1 2">p_unnamed1</plasmid>
    </source>
</reference>
<proteinExistence type="predicted"/>
<dbReference type="EMBL" id="CP060785">
    <property type="protein sequence ID" value="QNP54264.1"/>
    <property type="molecule type" value="Genomic_DNA"/>
</dbReference>
<dbReference type="AlphaFoldDB" id="A0A7H0H148"/>
<evidence type="ECO:0000313" key="1">
    <source>
        <dbReference type="EMBL" id="QNP54264.1"/>
    </source>
</evidence>
<evidence type="ECO:0000313" key="2">
    <source>
        <dbReference type="Proteomes" id="UP000516093"/>
    </source>
</evidence>
<sequence>MNLELQRRLAETAQQWQALSRSISSAEKTIFDALHDGFFTSYGPNFMAHVYRSAIEQVLQNIPDTERDKLLAAFQHALDTAITKHAYALPTAANCFACRSPKP</sequence>
<name>A0A7H0H148_9BACT</name>
<dbReference type="KEGG" id="hqi:H9L05_21575"/>
<protein>
    <submittedName>
        <fullName evidence="1">Uncharacterized protein</fullName>
    </submittedName>
</protein>
<keyword evidence="2" id="KW-1185">Reference proteome</keyword>
<dbReference type="Proteomes" id="UP000516093">
    <property type="component" value="Plasmid p_unnamed1"/>
</dbReference>
<accession>A0A7H0H148</accession>
<gene>
    <name evidence="1" type="ORF">H9L05_21575</name>
</gene>